<dbReference type="Proteomes" id="UP000183986">
    <property type="component" value="Unassembled WGS sequence"/>
</dbReference>
<gene>
    <name evidence="2" type="ORF">BEE62_09905</name>
</gene>
<evidence type="ECO:0000313" key="3">
    <source>
        <dbReference type="Proteomes" id="UP000183986"/>
    </source>
</evidence>
<protein>
    <recommendedName>
        <fullName evidence="4">Lipoprotein</fullName>
    </recommendedName>
</protein>
<name>A0A1M2UYF7_MARNT</name>
<dbReference type="InterPro" id="IPR008517">
    <property type="entry name" value="GNA1162-like"/>
</dbReference>
<dbReference type="PROSITE" id="PS51257">
    <property type="entry name" value="PROKAR_LIPOPROTEIN"/>
    <property type="match status" value="1"/>
</dbReference>
<evidence type="ECO:0000313" key="2">
    <source>
        <dbReference type="EMBL" id="OJT00362.1"/>
    </source>
</evidence>
<dbReference type="RefSeq" id="WP_072677252.1">
    <property type="nucleotide sequence ID" value="NZ_MPKY01000001.1"/>
</dbReference>
<keyword evidence="1" id="KW-0732">Signal</keyword>
<dbReference type="EMBL" id="MPKY01000001">
    <property type="protein sequence ID" value="OJT00362.1"/>
    <property type="molecule type" value="Genomic_DNA"/>
</dbReference>
<accession>A0A1M2UYF7</accession>
<keyword evidence="3" id="KW-1185">Reference proteome</keyword>
<dbReference type="AlphaFoldDB" id="A0A1M2UYF7"/>
<reference evidence="2" key="1">
    <citation type="submission" date="2016-11" db="EMBL/GenBank/DDBJ databases">
        <title>Draft Genome Sequence of Marinobacter hydrocarbonoclasticus strain STW2, a polyaromatic aromatic hydrocarbon degrading and denitrifying bacterium from rhizosphere of Seagrass Enhalus acodoides.</title>
        <authorList>
            <person name="Ling J."/>
            <person name="Dong J."/>
        </authorList>
    </citation>
    <scope>NUCLEOTIDE SEQUENCE [LARGE SCALE GENOMIC DNA]</scope>
    <source>
        <strain evidence="2">STW2</strain>
    </source>
</reference>
<dbReference type="Gene3D" id="3.40.50.10610">
    <property type="entry name" value="ABC-type transport auxiliary lipoprotein component"/>
    <property type="match status" value="1"/>
</dbReference>
<sequence length="233" mass="25132">MKRTNLLALLVLTLFVSGCATTGDPNRLNAFHDAQPKSILVVPPVNDVTDVQATTSVLATLPYFLGEKGFYVFPVNTVKTMLEFEGYYEPAEVHAAPPEQLANLFKADAVLYVTIHEWTSKYMLLATTTQVDFGYKLVSADGATLWEDRLQAQYSPNNNGGGGLIGLIVDAVEAAVERANPTYIPLTKTVHAQALVTPAGLGSHRGIPVGPYHPGYSTYYGQVAQASGEVKND</sequence>
<organism evidence="2 3">
    <name type="scientific">Marinobacter nauticus</name>
    <name type="common">Marinobacter hydrocarbonoclasticus</name>
    <name type="synonym">Marinobacter aquaeolei</name>
    <dbReference type="NCBI Taxonomy" id="2743"/>
    <lineage>
        <taxon>Bacteria</taxon>
        <taxon>Pseudomonadati</taxon>
        <taxon>Pseudomonadota</taxon>
        <taxon>Gammaproteobacteria</taxon>
        <taxon>Pseudomonadales</taxon>
        <taxon>Marinobacteraceae</taxon>
        <taxon>Marinobacter</taxon>
    </lineage>
</organism>
<evidence type="ECO:0000256" key="1">
    <source>
        <dbReference type="SAM" id="SignalP"/>
    </source>
</evidence>
<evidence type="ECO:0008006" key="4">
    <source>
        <dbReference type="Google" id="ProtNLM"/>
    </source>
</evidence>
<feature type="chain" id="PRO_5012001880" description="Lipoprotein" evidence="1">
    <location>
        <begin position="23"/>
        <end position="233"/>
    </location>
</feature>
<proteinExistence type="predicted"/>
<dbReference type="OrthoDB" id="1014694at2"/>
<dbReference type="Pfam" id="PF05643">
    <property type="entry name" value="GNA1162-like"/>
    <property type="match status" value="1"/>
</dbReference>
<comment type="caution">
    <text evidence="2">The sequence shown here is derived from an EMBL/GenBank/DDBJ whole genome shotgun (WGS) entry which is preliminary data.</text>
</comment>
<feature type="signal peptide" evidence="1">
    <location>
        <begin position="1"/>
        <end position="22"/>
    </location>
</feature>